<evidence type="ECO:0000313" key="2">
    <source>
        <dbReference type="EMBL" id="MCS0500096.1"/>
    </source>
</evidence>
<keyword evidence="2" id="KW-0378">Hydrolase</keyword>
<reference evidence="2 3" key="1">
    <citation type="submission" date="2022-08" db="EMBL/GenBank/DDBJ databases">
        <authorList>
            <person name="Li F."/>
        </authorList>
    </citation>
    <scope>NUCLEOTIDE SEQUENCE [LARGE SCALE GENOMIC DNA]</scope>
    <source>
        <strain evidence="2 3">10F1B-8-1</strain>
    </source>
</reference>
<dbReference type="InterPro" id="IPR000073">
    <property type="entry name" value="AB_hydrolase_1"/>
</dbReference>
<evidence type="ECO:0000259" key="1">
    <source>
        <dbReference type="Pfam" id="PF12697"/>
    </source>
</evidence>
<keyword evidence="3" id="KW-1185">Reference proteome</keyword>
<comment type="caution">
    <text evidence="2">The sequence shown here is derived from an EMBL/GenBank/DDBJ whole genome shotgun (WGS) entry which is preliminary data.</text>
</comment>
<feature type="domain" description="AB hydrolase-1" evidence="1">
    <location>
        <begin position="70"/>
        <end position="230"/>
    </location>
</feature>
<evidence type="ECO:0000313" key="3">
    <source>
        <dbReference type="Proteomes" id="UP001205337"/>
    </source>
</evidence>
<dbReference type="GO" id="GO:0016787">
    <property type="term" value="F:hydrolase activity"/>
    <property type="evidence" value="ECO:0007669"/>
    <property type="project" value="UniProtKB-KW"/>
</dbReference>
<name>A0ABT1ZHA7_9MICO</name>
<dbReference type="InterPro" id="IPR029058">
    <property type="entry name" value="AB_hydrolase_fold"/>
</dbReference>
<sequence>MTTETSDVRAVDENGVWPFVSDVTLAGIPSTYLAQPDRGDAPMVLFSNGFGAPRSEAVLPGIPQNRISPRLVAGMLTAGYRILVPENPGHGERLGDAPSPFDALARCARGEGADLLRTAMEETPALIDGAVSAGLVGRAEDVVIVGHSWGGLHAILRLLGDARIRGGVALIPVIEPTSLPALAEFGAHSRLADLDLTELTRQHLAGRPLSLLAGQTDWIAPAALAHRFAVRLRADPDGAGDAVEYEEMSDAGHGYHARELDHVMEWLAHVAPVDQRAVADG</sequence>
<accession>A0ABT1ZHA7</accession>
<dbReference type="RefSeq" id="WP_258799192.1">
    <property type="nucleotide sequence ID" value="NZ_JANTHX010000007.1"/>
</dbReference>
<dbReference type="Pfam" id="PF12697">
    <property type="entry name" value="Abhydrolase_6"/>
    <property type="match status" value="1"/>
</dbReference>
<dbReference type="SUPFAM" id="SSF53474">
    <property type="entry name" value="alpha/beta-Hydrolases"/>
    <property type="match status" value="1"/>
</dbReference>
<proteinExistence type="predicted"/>
<dbReference type="EMBL" id="JANTHX010000007">
    <property type="protein sequence ID" value="MCS0500096.1"/>
    <property type="molecule type" value="Genomic_DNA"/>
</dbReference>
<protein>
    <submittedName>
        <fullName evidence="2">Alpha/beta fold hydrolase</fullName>
    </submittedName>
</protein>
<gene>
    <name evidence="2" type="ORF">NUH29_11120</name>
</gene>
<dbReference type="Proteomes" id="UP001205337">
    <property type="component" value="Unassembled WGS sequence"/>
</dbReference>
<organism evidence="2 3">
    <name type="scientific">Protaetiibacter mangrovi</name>
    <dbReference type="NCBI Taxonomy" id="2970926"/>
    <lineage>
        <taxon>Bacteria</taxon>
        <taxon>Bacillati</taxon>
        <taxon>Actinomycetota</taxon>
        <taxon>Actinomycetes</taxon>
        <taxon>Micrococcales</taxon>
        <taxon>Microbacteriaceae</taxon>
        <taxon>Protaetiibacter</taxon>
    </lineage>
</organism>
<dbReference type="Gene3D" id="3.40.50.1820">
    <property type="entry name" value="alpha/beta hydrolase"/>
    <property type="match status" value="1"/>
</dbReference>